<feature type="region of interest" description="Disordered" evidence="1">
    <location>
        <begin position="62"/>
        <end position="90"/>
    </location>
</feature>
<sequence length="90" mass="10330">MQRTIFRAGSVVRAVSERQKAKGRGQKQSVLVSGLQPLKRLNPGGDRYNLLLFWPIKNQGLTPKGERQRAESMNNSWRSPERFATAHKRR</sequence>
<dbReference type="RefSeq" id="WP_377960929.1">
    <property type="nucleotide sequence ID" value="NZ_JBHZOL010000011.1"/>
</dbReference>
<organism evidence="2 3">
    <name type="scientific">Almyronema epifaneia S1</name>
    <dbReference type="NCBI Taxonomy" id="2991925"/>
    <lineage>
        <taxon>Bacteria</taxon>
        <taxon>Bacillati</taxon>
        <taxon>Cyanobacteriota</taxon>
        <taxon>Cyanophyceae</taxon>
        <taxon>Nodosilineales</taxon>
        <taxon>Nodosilineaceae</taxon>
        <taxon>Almyronema</taxon>
        <taxon>Almyronema epifaneia</taxon>
    </lineage>
</organism>
<accession>A0ABW6IA49</accession>
<protein>
    <submittedName>
        <fullName evidence="2">Uncharacterized protein</fullName>
    </submittedName>
</protein>
<comment type="caution">
    <text evidence="2">The sequence shown here is derived from an EMBL/GenBank/DDBJ whole genome shotgun (WGS) entry which is preliminary data.</text>
</comment>
<keyword evidence="3" id="KW-1185">Reference proteome</keyword>
<evidence type="ECO:0000313" key="3">
    <source>
        <dbReference type="Proteomes" id="UP001600165"/>
    </source>
</evidence>
<dbReference type="EMBL" id="JBHZOL010000011">
    <property type="protein sequence ID" value="MFE4105033.1"/>
    <property type="molecule type" value="Genomic_DNA"/>
</dbReference>
<evidence type="ECO:0000256" key="1">
    <source>
        <dbReference type="SAM" id="MobiDB-lite"/>
    </source>
</evidence>
<name>A0ABW6IA49_9CYAN</name>
<dbReference type="Proteomes" id="UP001600165">
    <property type="component" value="Unassembled WGS sequence"/>
</dbReference>
<evidence type="ECO:0000313" key="2">
    <source>
        <dbReference type="EMBL" id="MFE4105033.1"/>
    </source>
</evidence>
<proteinExistence type="predicted"/>
<reference evidence="2 3" key="1">
    <citation type="submission" date="2024-10" db="EMBL/GenBank/DDBJ databases">
        <authorList>
            <person name="Ratan Roy A."/>
            <person name="Morales Sandoval P.H."/>
            <person name="De Los Santos Villalobos S."/>
            <person name="Chakraborty S."/>
            <person name="Mukherjee J."/>
        </authorList>
    </citation>
    <scope>NUCLEOTIDE SEQUENCE [LARGE SCALE GENOMIC DNA]</scope>
    <source>
        <strain evidence="2 3">S1</strain>
    </source>
</reference>
<gene>
    <name evidence="2" type="ORF">ACFVKH_02005</name>
</gene>